<dbReference type="GO" id="GO:0003924">
    <property type="term" value="F:GTPase activity"/>
    <property type="evidence" value="ECO:0007669"/>
    <property type="project" value="EnsemblFungi"/>
</dbReference>
<keyword evidence="6" id="KW-0396">Initiation factor</keyword>
<dbReference type="Gene3D" id="3.40.50.10050">
    <property type="entry name" value="Translation initiation factor IF- 2, domain 3"/>
    <property type="match status" value="1"/>
</dbReference>
<keyword evidence="17" id="KW-1185">Reference proteome</keyword>
<dbReference type="OMA" id="EFAVMLC"/>
<evidence type="ECO:0000313" key="17">
    <source>
        <dbReference type="Proteomes" id="UP000001640"/>
    </source>
</evidence>
<comment type="catalytic activity">
    <reaction evidence="13">
        <text>GTP + H2O = GDP + phosphate + H(+)</text>
        <dbReference type="Rhea" id="RHEA:19669"/>
        <dbReference type="ChEBI" id="CHEBI:15377"/>
        <dbReference type="ChEBI" id="CHEBI:15378"/>
        <dbReference type="ChEBI" id="CHEBI:37565"/>
        <dbReference type="ChEBI" id="CHEBI:43474"/>
        <dbReference type="ChEBI" id="CHEBI:58189"/>
        <dbReference type="EC" id="3.6.5.3"/>
    </reaction>
</comment>
<evidence type="ECO:0000256" key="4">
    <source>
        <dbReference type="ARBA" id="ARBA00013824"/>
    </source>
</evidence>
<keyword evidence="8" id="KW-0547">Nucleotide-binding</keyword>
<evidence type="ECO:0000256" key="10">
    <source>
        <dbReference type="ARBA" id="ARBA00022917"/>
    </source>
</evidence>
<dbReference type="SUPFAM" id="SSF50447">
    <property type="entry name" value="Translation proteins"/>
    <property type="match status" value="1"/>
</dbReference>
<dbReference type="SUPFAM" id="SSF52540">
    <property type="entry name" value="P-loop containing nucleoside triphosphate hydrolases"/>
    <property type="match status" value="1"/>
</dbReference>
<dbReference type="NCBIfam" id="NF003078">
    <property type="entry name" value="PRK04004.1"/>
    <property type="match status" value="1"/>
</dbReference>
<dbReference type="FunFam" id="3.40.50.300:FF:000112">
    <property type="entry name" value="Eukaryotic translation initiation factor 5B"/>
    <property type="match status" value="1"/>
</dbReference>
<dbReference type="PANTHER" id="PTHR43381:SF4">
    <property type="entry name" value="EUKARYOTIC TRANSLATION INITIATION FACTOR 5B"/>
    <property type="match status" value="1"/>
</dbReference>
<evidence type="ECO:0000256" key="8">
    <source>
        <dbReference type="ARBA" id="ARBA00022741"/>
    </source>
</evidence>
<dbReference type="GO" id="GO:0001732">
    <property type="term" value="P:formation of cytoplasmic translation initiation complex"/>
    <property type="evidence" value="ECO:0007669"/>
    <property type="project" value="EnsemblFungi"/>
</dbReference>
<feature type="region of interest" description="Disordered" evidence="14">
    <location>
        <begin position="178"/>
        <end position="382"/>
    </location>
</feature>
<dbReference type="InterPro" id="IPR009000">
    <property type="entry name" value="Transl_B-barrel_sf"/>
</dbReference>
<dbReference type="GO" id="GO:0003743">
    <property type="term" value="F:translation initiation factor activity"/>
    <property type="evidence" value="ECO:0007669"/>
    <property type="project" value="UniProtKB-KW"/>
</dbReference>
<feature type="compositionally biased region" description="Acidic residues" evidence="14">
    <location>
        <begin position="310"/>
        <end position="331"/>
    </location>
</feature>
<dbReference type="GO" id="GO:0031369">
    <property type="term" value="F:translation initiation factor binding"/>
    <property type="evidence" value="ECO:0007669"/>
    <property type="project" value="EnsemblFungi"/>
</dbReference>
<feature type="compositionally biased region" description="Basic and acidic residues" evidence="14">
    <location>
        <begin position="120"/>
        <end position="141"/>
    </location>
</feature>
<evidence type="ECO:0000256" key="13">
    <source>
        <dbReference type="ARBA" id="ARBA00048107"/>
    </source>
</evidence>
<dbReference type="FunFam" id="2.40.30.10:FF:000026">
    <property type="entry name" value="Eukaryotic translation initiation factor 5B"/>
    <property type="match status" value="1"/>
</dbReference>
<keyword evidence="5" id="KW-0963">Cytoplasm</keyword>
<name>G0VFN7_NAUCA</name>
<dbReference type="InterPro" id="IPR015760">
    <property type="entry name" value="TIF_IF2"/>
</dbReference>
<evidence type="ECO:0000256" key="2">
    <source>
        <dbReference type="ARBA" id="ARBA00007733"/>
    </source>
</evidence>
<dbReference type="AlphaFoldDB" id="G0VFN7"/>
<dbReference type="SUPFAM" id="SSF52156">
    <property type="entry name" value="Initiation factor IF2/eIF5b, domain 3"/>
    <property type="match status" value="1"/>
</dbReference>
<feature type="compositionally biased region" description="Polar residues" evidence="14">
    <location>
        <begin position="25"/>
        <end position="34"/>
    </location>
</feature>
<dbReference type="FunFam" id="3.40.50.10050:FF:000002">
    <property type="entry name" value="Eukaryotic translation initiation factor 5B"/>
    <property type="match status" value="1"/>
</dbReference>
<feature type="compositionally biased region" description="Basic and acidic residues" evidence="14">
    <location>
        <begin position="90"/>
        <end position="111"/>
    </location>
</feature>
<dbReference type="RefSeq" id="XP_003676663.1">
    <property type="nucleotide sequence ID" value="XM_003676615.1"/>
</dbReference>
<protein>
    <recommendedName>
        <fullName evidence="4">Eukaryotic translation initiation factor 5B</fullName>
        <ecNumber evidence="3">3.6.5.3</ecNumber>
    </recommendedName>
    <alternativeName>
        <fullName evidence="12">Translation initiation factor IF-2</fullName>
    </alternativeName>
</protein>
<dbReference type="GO" id="GO:0005525">
    <property type="term" value="F:GTP binding"/>
    <property type="evidence" value="ECO:0007669"/>
    <property type="project" value="UniProtKB-KW"/>
</dbReference>
<dbReference type="GO" id="GO:0046872">
    <property type="term" value="F:metal ion binding"/>
    <property type="evidence" value="ECO:0007669"/>
    <property type="project" value="UniProtKB-KW"/>
</dbReference>
<comment type="similarity">
    <text evidence="2">Belongs to the TRAFAC class translation factor GTPase superfamily. Classic translation factor GTPase family. IF-2 subfamily.</text>
</comment>
<dbReference type="GO" id="GO:0006446">
    <property type="term" value="P:regulation of translational initiation"/>
    <property type="evidence" value="ECO:0007669"/>
    <property type="project" value="EnsemblFungi"/>
</dbReference>
<dbReference type="FunCoup" id="G0VFN7">
    <property type="interactions" value="557"/>
</dbReference>
<keyword evidence="9" id="KW-0378">Hydrolase</keyword>
<dbReference type="FunFam" id="2.40.30.10:FF:000013">
    <property type="entry name" value="eukaryotic translation initiation factor 5B"/>
    <property type="match status" value="1"/>
</dbReference>
<dbReference type="GO" id="GO:0070181">
    <property type="term" value="F:small ribosomal subunit rRNA binding"/>
    <property type="evidence" value="ECO:0007669"/>
    <property type="project" value="EnsemblFungi"/>
</dbReference>
<dbReference type="InterPro" id="IPR036925">
    <property type="entry name" value="TIF_IF2_dom3_sf"/>
</dbReference>
<reference evidence="16 17" key="1">
    <citation type="journal article" date="2011" name="Proc. Natl. Acad. Sci. U.S.A.">
        <title>Evolutionary erosion of yeast sex chromosomes by mating-type switching accidents.</title>
        <authorList>
            <person name="Gordon J.L."/>
            <person name="Armisen D."/>
            <person name="Proux-Wera E."/>
            <person name="Oheigeartaigh S.S."/>
            <person name="Byrne K.P."/>
            <person name="Wolfe K.H."/>
        </authorList>
    </citation>
    <scope>NUCLEOTIDE SEQUENCE [LARGE SCALE GENOMIC DNA]</scope>
    <source>
        <strain evidence="17">ATCC 76901 / BCRC 22586 / CBS 4309 / NBRC 1992 / NRRL Y-12630</strain>
    </source>
</reference>
<evidence type="ECO:0000256" key="5">
    <source>
        <dbReference type="ARBA" id="ARBA00022490"/>
    </source>
</evidence>
<dbReference type="NCBIfam" id="TIGR00231">
    <property type="entry name" value="small_GTP"/>
    <property type="match status" value="1"/>
</dbReference>
<dbReference type="eggNOG" id="KOG1144">
    <property type="taxonomic scope" value="Eukaryota"/>
</dbReference>
<feature type="compositionally biased region" description="Basic residues" evidence="14">
    <location>
        <begin position="272"/>
        <end position="284"/>
    </location>
</feature>
<dbReference type="Proteomes" id="UP000001640">
    <property type="component" value="Chromosome 5"/>
</dbReference>
<comment type="subcellular location">
    <subcellularLocation>
        <location evidence="1">Cytoplasm</location>
    </subcellularLocation>
</comment>
<organism evidence="16 17">
    <name type="scientific">Naumovozyma castellii</name>
    <name type="common">Yeast</name>
    <name type="synonym">Saccharomyces castellii</name>
    <dbReference type="NCBI Taxonomy" id="27288"/>
    <lineage>
        <taxon>Eukaryota</taxon>
        <taxon>Fungi</taxon>
        <taxon>Dikarya</taxon>
        <taxon>Ascomycota</taxon>
        <taxon>Saccharomycotina</taxon>
        <taxon>Saccharomycetes</taxon>
        <taxon>Saccharomycetales</taxon>
        <taxon>Saccharomycetaceae</taxon>
        <taxon>Naumovozyma</taxon>
    </lineage>
</organism>
<dbReference type="PANTHER" id="PTHR43381">
    <property type="entry name" value="TRANSLATION INITIATION FACTOR IF-2-RELATED"/>
    <property type="match status" value="1"/>
</dbReference>
<keyword evidence="7" id="KW-0479">Metal-binding</keyword>
<dbReference type="Gene3D" id="3.40.50.300">
    <property type="entry name" value="P-loop containing nucleotide triphosphate hydrolases"/>
    <property type="match status" value="1"/>
</dbReference>
<proteinExistence type="inferred from homology"/>
<dbReference type="OrthoDB" id="4928at2759"/>
<dbReference type="HOGENOM" id="CLU_002656_1_0_1"/>
<feature type="compositionally biased region" description="Basic and acidic residues" evidence="14">
    <location>
        <begin position="198"/>
        <end position="246"/>
    </location>
</feature>
<keyword evidence="10" id="KW-0648">Protein biosynthesis</keyword>
<dbReference type="KEGG" id="ncs:NCAS_0E02340"/>
<dbReference type="InParanoid" id="G0VFN7"/>
<dbReference type="GO" id="GO:0042256">
    <property type="term" value="P:cytosolic ribosome assembly"/>
    <property type="evidence" value="ECO:0007669"/>
    <property type="project" value="EnsemblFungi"/>
</dbReference>
<evidence type="ECO:0000256" key="6">
    <source>
        <dbReference type="ARBA" id="ARBA00022540"/>
    </source>
</evidence>
<evidence type="ECO:0000313" key="16">
    <source>
        <dbReference type="EMBL" id="CCC70304.1"/>
    </source>
</evidence>
<feature type="region of interest" description="Disordered" evidence="14">
    <location>
        <begin position="1"/>
        <end position="166"/>
    </location>
</feature>
<feature type="compositionally biased region" description="Acidic residues" evidence="14">
    <location>
        <begin position="186"/>
        <end position="197"/>
    </location>
</feature>
<evidence type="ECO:0000256" key="12">
    <source>
        <dbReference type="ARBA" id="ARBA00032478"/>
    </source>
</evidence>
<dbReference type="Gene3D" id="2.40.30.10">
    <property type="entry name" value="Translation factors"/>
    <property type="match status" value="2"/>
</dbReference>
<feature type="compositionally biased region" description="Acidic residues" evidence="14">
    <location>
        <begin position="12"/>
        <end position="22"/>
    </location>
</feature>
<dbReference type="PROSITE" id="PS51722">
    <property type="entry name" value="G_TR_2"/>
    <property type="match status" value="1"/>
</dbReference>
<dbReference type="GO" id="GO:0005739">
    <property type="term" value="C:mitochondrion"/>
    <property type="evidence" value="ECO:0007669"/>
    <property type="project" value="TreeGrafter"/>
</dbReference>
<reference key="2">
    <citation type="submission" date="2011-08" db="EMBL/GenBank/DDBJ databases">
        <title>Genome sequence of Naumovozyma castellii.</title>
        <authorList>
            <person name="Gordon J.L."/>
            <person name="Armisen D."/>
            <person name="Proux-Wera E."/>
            <person name="OhEigeartaigh S.S."/>
            <person name="Byrne K.P."/>
            <person name="Wolfe K.H."/>
        </authorList>
    </citation>
    <scope>NUCLEOTIDE SEQUENCE</scope>
    <source>
        <strain>Type strain:CBS 4309</strain>
    </source>
</reference>
<feature type="compositionally biased region" description="Basic and acidic residues" evidence="14">
    <location>
        <begin position="259"/>
        <end position="271"/>
    </location>
</feature>
<feature type="domain" description="Tr-type G" evidence="15">
    <location>
        <begin position="384"/>
        <end position="602"/>
    </location>
</feature>
<dbReference type="PRINTS" id="PR00315">
    <property type="entry name" value="ELONGATNFCT"/>
</dbReference>
<dbReference type="GO" id="GO:0000462">
    <property type="term" value="P:maturation of SSU-rRNA from tricistronic rRNA transcript (SSU-rRNA, 5.8S rRNA, LSU-rRNA)"/>
    <property type="evidence" value="ECO:0007669"/>
    <property type="project" value="EnsemblFungi"/>
</dbReference>
<dbReference type="GeneID" id="96903935"/>
<evidence type="ECO:0000256" key="14">
    <source>
        <dbReference type="SAM" id="MobiDB-lite"/>
    </source>
</evidence>
<evidence type="ECO:0000256" key="11">
    <source>
        <dbReference type="ARBA" id="ARBA00023134"/>
    </source>
</evidence>
<evidence type="ECO:0000259" key="15">
    <source>
        <dbReference type="PROSITE" id="PS51722"/>
    </source>
</evidence>
<keyword evidence="11" id="KW-0342">GTP-binding</keyword>
<dbReference type="EMBL" id="HE576756">
    <property type="protein sequence ID" value="CCC70304.1"/>
    <property type="molecule type" value="Genomic_DNA"/>
</dbReference>
<dbReference type="InterPro" id="IPR005225">
    <property type="entry name" value="Small_GTP-bd"/>
</dbReference>
<dbReference type="STRING" id="1064592.G0VFN7"/>
<evidence type="ECO:0000256" key="1">
    <source>
        <dbReference type="ARBA" id="ARBA00004496"/>
    </source>
</evidence>
<dbReference type="Pfam" id="PF00009">
    <property type="entry name" value="GTP_EFTU"/>
    <property type="match status" value="1"/>
</dbReference>
<evidence type="ECO:0000256" key="7">
    <source>
        <dbReference type="ARBA" id="ARBA00022723"/>
    </source>
</evidence>
<sequence length="983" mass="110245">MAKKGKKNQQNWDDDLGEDIPQSEEFGTSTNETTPALDESANGSVEPTEAEEAAPGDFMSTLKKSKKKLDKKSTEDEEKAANGGKPVLKSKKEKEKEKKEKEKQKKKEQAAKKKAQQQAQKEKNKELNKQNSEKLKEEKTQKQNGNDNAKAEPKKPAKKVPAGLAALRKQLELKKQLEEQERLEREEEERLEQEEEERAAKEEQEKEASRAEKKEKEKAKREKLKAEGKLLTKKQKEEKKLMERRRAALLASGNIKVAGLEKKNGDEEKKETHKKVVYGKKKKRVTDEVSSAASTSTVKKQEKEEATSAEAEDVLIDDWENLALDEDEENETPATESEAVAETGEEENNATDDEEVEEIVREESTGTVVTEAPPVVSSGNKKDLRSPICCILGHVDTGKTKLLDKIRQTNVQGGEAGGITQQIGATYFPIEAIKQKTKVMAQYEKQTFDVPGLLVIDTPGHESFTNLRSRGSSLCNIAILVIDIMHGLEQQTIESIRLLRDRKAPFIVALNKIDRLYDWKEIPNNSFRDSFEKQSRAVKEEFQTRLTNIQIALAEQGLNSELYFQNKNMAKYVSIVPTSAVTGEGVPDLLWLLLELTQKRMSKQLMYLSHVEATILEVKVIEGFGTTIDVILSNGYLREGDRIVLCGMNGPIVTNIRALLTPQPLRELRLKSEYVHHKEVKAALGVKIAANDLEKAVSGSRLLVVGPDDDEEEMMDDVMDDLTGLLDSVDTSGKGVVVQASTLGSLEALLDFLKDMKIPVMSIGLGPVYKRDVMKAGTMLERAPEYAVMLCFDVKVDKEAEQYAEQEGIKIFNADIIYHLFDAFTAYQEKLLEDRRKDFMDYAIFPCVLQTLQIINKRGPMIIGVDVIEGELRVGTPICAVRTDPATKERNIMLLGKVISLEINHQPVNSVKKGQTAAGVAVRLEDPSGQQPIWGRHVDESDTLYSMISRRSIDTLKDQAFRDQVARSDWLLIKKLKPVFGIE</sequence>
<dbReference type="EC" id="3.6.5.3" evidence="3"/>
<feature type="compositionally biased region" description="Acidic residues" evidence="14">
    <location>
        <begin position="343"/>
        <end position="357"/>
    </location>
</feature>
<gene>
    <name evidence="16" type="primary">NCAS0E02340</name>
    <name evidence="16" type="ordered locus">NCAS_0E02340</name>
</gene>
<dbReference type="GO" id="GO:0033290">
    <property type="term" value="C:eukaryotic 48S preinitiation complex"/>
    <property type="evidence" value="ECO:0007669"/>
    <property type="project" value="EnsemblFungi"/>
</dbReference>
<evidence type="ECO:0000256" key="9">
    <source>
        <dbReference type="ARBA" id="ARBA00022801"/>
    </source>
</evidence>
<dbReference type="GO" id="GO:0043022">
    <property type="term" value="F:ribosome binding"/>
    <property type="evidence" value="ECO:0007669"/>
    <property type="project" value="EnsemblFungi"/>
</dbReference>
<evidence type="ECO:0000256" key="3">
    <source>
        <dbReference type="ARBA" id="ARBA00011986"/>
    </source>
</evidence>
<accession>G0VFN7</accession>
<feature type="compositionally biased region" description="Polar residues" evidence="14">
    <location>
        <begin position="288"/>
        <end position="298"/>
    </location>
</feature>
<dbReference type="InterPro" id="IPR000795">
    <property type="entry name" value="T_Tr_GTP-bd_dom"/>
</dbReference>
<dbReference type="CDD" id="cd03703">
    <property type="entry name" value="aeIF5B_II"/>
    <property type="match status" value="1"/>
</dbReference>
<dbReference type="GO" id="GO:0022627">
    <property type="term" value="C:cytosolic small ribosomal subunit"/>
    <property type="evidence" value="ECO:0007669"/>
    <property type="project" value="EnsemblFungi"/>
</dbReference>
<dbReference type="Pfam" id="PF11987">
    <property type="entry name" value="IF-2"/>
    <property type="match status" value="1"/>
</dbReference>
<dbReference type="CDD" id="cd01887">
    <property type="entry name" value="IF2_eIF5B"/>
    <property type="match status" value="1"/>
</dbReference>
<dbReference type="InterPro" id="IPR023115">
    <property type="entry name" value="TIF_IF2_dom3"/>
</dbReference>
<dbReference type="InterPro" id="IPR027417">
    <property type="entry name" value="P-loop_NTPase"/>
</dbReference>